<dbReference type="Pfam" id="PF00067">
    <property type="entry name" value="p450"/>
    <property type="match status" value="1"/>
</dbReference>
<keyword evidence="6 13" id="KW-0479">Metal-binding</keyword>
<comment type="cofactor">
    <cofactor evidence="1 13">
        <name>heme</name>
        <dbReference type="ChEBI" id="CHEBI:30413"/>
    </cofactor>
</comment>
<evidence type="ECO:0000256" key="14">
    <source>
        <dbReference type="RuleBase" id="RU000461"/>
    </source>
</evidence>
<evidence type="ECO:0000256" key="4">
    <source>
        <dbReference type="ARBA" id="ARBA00010617"/>
    </source>
</evidence>
<evidence type="ECO:0000256" key="7">
    <source>
        <dbReference type="ARBA" id="ARBA00022824"/>
    </source>
</evidence>
<dbReference type="PRINTS" id="PR00385">
    <property type="entry name" value="P450"/>
</dbReference>
<feature type="binding site" description="axial binding residue" evidence="13">
    <location>
        <position position="455"/>
    </location>
    <ligand>
        <name>heme</name>
        <dbReference type="ChEBI" id="CHEBI:30413"/>
    </ligand>
    <ligandPart>
        <name>Fe</name>
        <dbReference type="ChEBI" id="CHEBI:18248"/>
    </ligandPart>
</feature>
<organism evidence="16">
    <name type="scientific">Photinus pyralis</name>
    <name type="common">Common eastern firefly</name>
    <name type="synonym">Lampyris pyralis</name>
    <dbReference type="NCBI Taxonomy" id="7054"/>
    <lineage>
        <taxon>Eukaryota</taxon>
        <taxon>Metazoa</taxon>
        <taxon>Ecdysozoa</taxon>
        <taxon>Arthropoda</taxon>
        <taxon>Hexapoda</taxon>
        <taxon>Insecta</taxon>
        <taxon>Pterygota</taxon>
        <taxon>Neoptera</taxon>
        <taxon>Endopterygota</taxon>
        <taxon>Coleoptera</taxon>
        <taxon>Polyphaga</taxon>
        <taxon>Elateriformia</taxon>
        <taxon>Elateroidea</taxon>
        <taxon>Lampyridae</taxon>
        <taxon>Lampyrinae</taxon>
        <taxon>Photinus</taxon>
    </lineage>
</organism>
<evidence type="ECO:0000256" key="10">
    <source>
        <dbReference type="ARBA" id="ARBA00023004"/>
    </source>
</evidence>
<dbReference type="InterPro" id="IPR002401">
    <property type="entry name" value="Cyt_P450_E_grp-I"/>
</dbReference>
<keyword evidence="5 13" id="KW-0349">Heme</keyword>
<dbReference type="InterPro" id="IPR001128">
    <property type="entry name" value="Cyt_P450"/>
</dbReference>
<dbReference type="GO" id="GO:0016705">
    <property type="term" value="F:oxidoreductase activity, acting on paired donors, with incorporation or reduction of molecular oxygen"/>
    <property type="evidence" value="ECO:0007669"/>
    <property type="project" value="InterPro"/>
</dbReference>
<dbReference type="GO" id="GO:0005789">
    <property type="term" value="C:endoplasmic reticulum membrane"/>
    <property type="evidence" value="ECO:0007669"/>
    <property type="project" value="UniProtKB-SubCell"/>
</dbReference>
<evidence type="ECO:0000256" key="1">
    <source>
        <dbReference type="ARBA" id="ARBA00001971"/>
    </source>
</evidence>
<evidence type="ECO:0000256" key="11">
    <source>
        <dbReference type="ARBA" id="ARBA00023033"/>
    </source>
</evidence>
<keyword evidence="12 15" id="KW-0472">Membrane</keyword>
<evidence type="ECO:0000256" key="12">
    <source>
        <dbReference type="ARBA" id="ARBA00023136"/>
    </source>
</evidence>
<evidence type="ECO:0000256" key="2">
    <source>
        <dbReference type="ARBA" id="ARBA00004174"/>
    </source>
</evidence>
<dbReference type="InterPro" id="IPR017972">
    <property type="entry name" value="Cyt_P450_CS"/>
</dbReference>
<evidence type="ECO:0000256" key="15">
    <source>
        <dbReference type="SAM" id="Phobius"/>
    </source>
</evidence>
<reference evidence="16" key="1">
    <citation type="journal article" date="2016" name="Sci. Rep.">
        <title>Molecular characterization of firefly nuptial gifts: a multi-omics approach sheds light on postcopulatory sexual selection.</title>
        <authorList>
            <person name="Al-Wathiqui N."/>
            <person name="Fallon T.R."/>
            <person name="South A."/>
            <person name="Weng J.K."/>
            <person name="Lewis S.M."/>
        </authorList>
    </citation>
    <scope>NUCLEOTIDE SEQUENCE</scope>
</reference>
<sequence length="512" mass="59167">MFLPYFSIVCVIIATTIYLYYKWAFSYWKKKCVPFVEPKIPFGNVQNVITSQQMYVGIHLKHGYDIFKDQGQVHGGSYLICSPRYIPVDLKIIKSILQQDFNYFTDRGFYYNEKDDPLSANLFSLGGERWRSLRSKLSPAFSSAKLKIMFDPLLVCADRLNDAIVNLESKGGIIDASTLSINYSISVIALCAFGVDCDCFKYPNSEFVQFGRRTFDYSSWLRRFKMTFAFAMPNLALLLGVKVFGRDYTNFFTEIVEKTISFRETTKTTRKDLIQLLIDLKNDVGGDLSEEERTHWQKGATLEELAAQVFIFFAAGFETSSTTFSFCLYELAQNLEIQSRLREEIEEVLIESRGSITYEAISNMKYANQVIEETLRKYPPVSFIGRKCERPYRIPGTDVVLDQGTYIDISVLGIHHDREYYPDPEKFDPERFSDEGKKLRNLTAYLPFGVGPRICIGQRFAMMQLKVGLIAILQHYEIFLNARTKIPMEYEPYSFTLTPKENIILNIRRKET</sequence>
<dbReference type="GO" id="GO:0020037">
    <property type="term" value="F:heme binding"/>
    <property type="evidence" value="ECO:0007669"/>
    <property type="project" value="InterPro"/>
</dbReference>
<comment type="subcellular location">
    <subcellularLocation>
        <location evidence="3">Endoplasmic reticulum membrane</location>
        <topology evidence="3">Peripheral membrane protein</topology>
    </subcellularLocation>
    <subcellularLocation>
        <location evidence="2">Microsome membrane</location>
        <topology evidence="2">Peripheral membrane protein</topology>
    </subcellularLocation>
</comment>
<keyword evidence="8" id="KW-0492">Microsome</keyword>
<evidence type="ECO:0000313" key="16">
    <source>
        <dbReference type="EMBL" id="JAV84371.1"/>
    </source>
</evidence>
<dbReference type="PRINTS" id="PR00463">
    <property type="entry name" value="EP450I"/>
</dbReference>
<evidence type="ECO:0000256" key="3">
    <source>
        <dbReference type="ARBA" id="ARBA00004406"/>
    </source>
</evidence>
<keyword evidence="11 14" id="KW-0503">Monooxygenase</keyword>
<dbReference type="GO" id="GO:0005506">
    <property type="term" value="F:iron ion binding"/>
    <property type="evidence" value="ECO:0007669"/>
    <property type="project" value="InterPro"/>
</dbReference>
<dbReference type="EMBL" id="GEZM01033186">
    <property type="protein sequence ID" value="JAV84371.1"/>
    <property type="molecule type" value="Transcribed_RNA"/>
</dbReference>
<dbReference type="SUPFAM" id="SSF48264">
    <property type="entry name" value="Cytochrome P450"/>
    <property type="match status" value="1"/>
</dbReference>
<keyword evidence="7" id="KW-0256">Endoplasmic reticulum</keyword>
<keyword evidence="15" id="KW-1133">Transmembrane helix</keyword>
<dbReference type="PANTHER" id="PTHR24292:SF100">
    <property type="entry name" value="CYTOCHROME P450 6A16, ISOFORM B-RELATED"/>
    <property type="match status" value="1"/>
</dbReference>
<evidence type="ECO:0000256" key="9">
    <source>
        <dbReference type="ARBA" id="ARBA00023002"/>
    </source>
</evidence>
<keyword evidence="9 14" id="KW-0560">Oxidoreductase</keyword>
<proteinExistence type="inferred from homology"/>
<dbReference type="CDD" id="cd11056">
    <property type="entry name" value="CYP6-like"/>
    <property type="match status" value="1"/>
</dbReference>
<name>A0A1Y1MFJ2_PHOPY</name>
<dbReference type="FunFam" id="1.10.630.10:FF:000042">
    <property type="entry name" value="Cytochrome P450"/>
    <property type="match status" value="1"/>
</dbReference>
<evidence type="ECO:0008006" key="17">
    <source>
        <dbReference type="Google" id="ProtNLM"/>
    </source>
</evidence>
<dbReference type="Gene3D" id="1.10.630.10">
    <property type="entry name" value="Cytochrome P450"/>
    <property type="match status" value="1"/>
</dbReference>
<keyword evidence="15" id="KW-0812">Transmembrane</keyword>
<evidence type="ECO:0000256" key="5">
    <source>
        <dbReference type="ARBA" id="ARBA00022617"/>
    </source>
</evidence>
<evidence type="ECO:0000256" key="8">
    <source>
        <dbReference type="ARBA" id="ARBA00022848"/>
    </source>
</evidence>
<feature type="transmembrane region" description="Helical" evidence="15">
    <location>
        <begin position="6"/>
        <end position="21"/>
    </location>
</feature>
<evidence type="ECO:0000256" key="6">
    <source>
        <dbReference type="ARBA" id="ARBA00022723"/>
    </source>
</evidence>
<evidence type="ECO:0000256" key="13">
    <source>
        <dbReference type="PIRSR" id="PIRSR602401-1"/>
    </source>
</evidence>
<accession>A0A1Y1MFJ2</accession>
<dbReference type="PROSITE" id="PS00086">
    <property type="entry name" value="CYTOCHROME_P450"/>
    <property type="match status" value="1"/>
</dbReference>
<dbReference type="PANTHER" id="PTHR24292">
    <property type="entry name" value="CYTOCHROME P450"/>
    <property type="match status" value="1"/>
</dbReference>
<comment type="similarity">
    <text evidence="4 14">Belongs to the cytochrome P450 family.</text>
</comment>
<dbReference type="AlphaFoldDB" id="A0A1Y1MFJ2"/>
<dbReference type="GO" id="GO:0004497">
    <property type="term" value="F:monooxygenase activity"/>
    <property type="evidence" value="ECO:0007669"/>
    <property type="project" value="UniProtKB-KW"/>
</dbReference>
<dbReference type="InterPro" id="IPR050476">
    <property type="entry name" value="Insect_CytP450_Detox"/>
</dbReference>
<keyword evidence="10 13" id="KW-0408">Iron</keyword>
<protein>
    <recommendedName>
        <fullName evidence="17">Cytochrome P450</fullName>
    </recommendedName>
</protein>
<dbReference type="InterPro" id="IPR036396">
    <property type="entry name" value="Cyt_P450_sf"/>
</dbReference>